<feature type="transmembrane region" description="Helical" evidence="6">
    <location>
        <begin position="206"/>
        <end position="228"/>
    </location>
</feature>
<proteinExistence type="inferred from homology"/>
<evidence type="ECO:0000256" key="3">
    <source>
        <dbReference type="ARBA" id="ARBA00022692"/>
    </source>
</evidence>
<comment type="subcellular location">
    <subcellularLocation>
        <location evidence="6">Cell membrane</location>
        <topology evidence="6">Multi-pass membrane protein</topology>
    </subcellularLocation>
    <subcellularLocation>
        <location evidence="1">Membrane</location>
    </subcellularLocation>
</comment>
<reference evidence="7 8" key="1">
    <citation type="submission" date="2019-11" db="EMBL/GenBank/DDBJ databases">
        <title>Pseudomonas flavidum sp. nov., isolated from Baiyang Lake.</title>
        <authorList>
            <person name="Zhao Y."/>
        </authorList>
    </citation>
    <scope>NUCLEOTIDE SEQUENCE [LARGE SCALE GENOMIC DNA]</scope>
    <source>
        <strain evidence="8">R-22-3 w-18</strain>
    </source>
</reference>
<comment type="caution">
    <text evidence="7">The sequence shown here is derived from an EMBL/GenBank/DDBJ whole genome shotgun (WGS) entry which is preliminary data.</text>
</comment>
<keyword evidence="3 6" id="KW-0812">Transmembrane</keyword>
<accession>A0A6I4KUM4</accession>
<keyword evidence="8" id="KW-1185">Reference proteome</keyword>
<evidence type="ECO:0000256" key="2">
    <source>
        <dbReference type="ARBA" id="ARBA00007165"/>
    </source>
</evidence>
<keyword evidence="6" id="KW-1003">Cell membrane</keyword>
<dbReference type="PANTHER" id="PTHR23427:SF2">
    <property type="entry name" value="SURFEIT LOCUS PROTEIN 1"/>
    <property type="match status" value="1"/>
</dbReference>
<comment type="caution">
    <text evidence="6">Lacks conserved residue(s) required for the propagation of feature annotation.</text>
</comment>
<dbReference type="CDD" id="cd06662">
    <property type="entry name" value="SURF1"/>
    <property type="match status" value="1"/>
</dbReference>
<evidence type="ECO:0000256" key="6">
    <source>
        <dbReference type="RuleBase" id="RU363076"/>
    </source>
</evidence>
<comment type="similarity">
    <text evidence="2 6">Belongs to the SURF1 family.</text>
</comment>
<evidence type="ECO:0000313" key="7">
    <source>
        <dbReference type="EMBL" id="MVW74206.1"/>
    </source>
</evidence>
<keyword evidence="5 6" id="KW-0472">Membrane</keyword>
<dbReference type="Proteomes" id="UP000429555">
    <property type="component" value="Unassembled WGS sequence"/>
</dbReference>
<dbReference type="RefSeq" id="WP_160343171.1">
    <property type="nucleotide sequence ID" value="NZ_WKJZ01000001.1"/>
</dbReference>
<name>A0A6I4KUM4_9PSED</name>
<organism evidence="7 8">
    <name type="scientific">Pseudomonas xionganensis</name>
    <dbReference type="NCBI Taxonomy" id="2654845"/>
    <lineage>
        <taxon>Bacteria</taxon>
        <taxon>Pseudomonadati</taxon>
        <taxon>Pseudomonadota</taxon>
        <taxon>Gammaproteobacteria</taxon>
        <taxon>Pseudomonadales</taxon>
        <taxon>Pseudomonadaceae</taxon>
        <taxon>Pseudomonas</taxon>
    </lineage>
</organism>
<dbReference type="InterPro" id="IPR002994">
    <property type="entry name" value="Surf1/Shy1"/>
</dbReference>
<dbReference type="GO" id="GO:0005886">
    <property type="term" value="C:plasma membrane"/>
    <property type="evidence" value="ECO:0007669"/>
    <property type="project" value="UniProtKB-SubCell"/>
</dbReference>
<gene>
    <name evidence="7" type="ORF">GJV18_02640</name>
</gene>
<dbReference type="Pfam" id="PF02104">
    <property type="entry name" value="SURF1"/>
    <property type="match status" value="1"/>
</dbReference>
<dbReference type="AlphaFoldDB" id="A0A6I4KUM4"/>
<dbReference type="PANTHER" id="PTHR23427">
    <property type="entry name" value="SURFEIT LOCUS PROTEIN"/>
    <property type="match status" value="1"/>
</dbReference>
<evidence type="ECO:0000313" key="8">
    <source>
        <dbReference type="Proteomes" id="UP000429555"/>
    </source>
</evidence>
<sequence>MKAFRPGLLPSILVLALLPGLVSLGLWQLSRAEEKRQLLDAHQARQQASPISLDTLEQQAEPAYRRVRLQGYFEPRHSLLLDNRLRDGQVGVELLQPFYDQPSGLWVLLNRGWLAWPDRRQAPQFSTPDTPLQLTAWVYRPLGEAFQLAGGSTDKGWPRLITEVQIGELWQELGRGGLPYELRLEPGPASLRLDWPVVAMSPDKHLGYAVQWFAMALVLLILFIYFGLHNARETRHEPSHHSV</sequence>
<evidence type="ECO:0000256" key="1">
    <source>
        <dbReference type="ARBA" id="ARBA00004370"/>
    </source>
</evidence>
<dbReference type="EMBL" id="WKJZ01000001">
    <property type="protein sequence ID" value="MVW74206.1"/>
    <property type="molecule type" value="Genomic_DNA"/>
</dbReference>
<keyword evidence="4 6" id="KW-1133">Transmembrane helix</keyword>
<evidence type="ECO:0000256" key="4">
    <source>
        <dbReference type="ARBA" id="ARBA00022989"/>
    </source>
</evidence>
<dbReference type="InterPro" id="IPR045214">
    <property type="entry name" value="Surf1/Surf4"/>
</dbReference>
<protein>
    <recommendedName>
        <fullName evidence="6">SURF1-like protein</fullName>
    </recommendedName>
</protein>
<dbReference type="PROSITE" id="PS50895">
    <property type="entry name" value="SURF1"/>
    <property type="match status" value="1"/>
</dbReference>
<evidence type="ECO:0000256" key="5">
    <source>
        <dbReference type="ARBA" id="ARBA00023136"/>
    </source>
</evidence>